<name>A0A0N5B0I2_9BILA</name>
<protein>
    <submittedName>
        <fullName evidence="3">Secreted protein</fullName>
    </submittedName>
</protein>
<sequence>MLITARAQNALFLLVFYSMCVYGDRLVDCGNLHRIIVAEIRAEIRDVVVELTGLFFEDRQLSGFGGGKIFFASSTRKAAVGLCSSSRS</sequence>
<organism evidence="2 3">
    <name type="scientific">Syphacia muris</name>
    <dbReference type="NCBI Taxonomy" id="451379"/>
    <lineage>
        <taxon>Eukaryota</taxon>
        <taxon>Metazoa</taxon>
        <taxon>Ecdysozoa</taxon>
        <taxon>Nematoda</taxon>
        <taxon>Chromadorea</taxon>
        <taxon>Rhabditida</taxon>
        <taxon>Spirurina</taxon>
        <taxon>Oxyuridomorpha</taxon>
        <taxon>Oxyuroidea</taxon>
        <taxon>Oxyuridae</taxon>
        <taxon>Syphacia</taxon>
    </lineage>
</organism>
<dbReference type="WBParaSite" id="SMUV_0001078401-mRNA-1">
    <property type="protein sequence ID" value="SMUV_0001078401-mRNA-1"/>
    <property type="gene ID" value="SMUV_0001078401"/>
</dbReference>
<keyword evidence="1" id="KW-0732">Signal</keyword>
<proteinExistence type="predicted"/>
<dbReference type="Proteomes" id="UP000046393">
    <property type="component" value="Unplaced"/>
</dbReference>
<keyword evidence="2" id="KW-1185">Reference proteome</keyword>
<feature type="signal peptide" evidence="1">
    <location>
        <begin position="1"/>
        <end position="23"/>
    </location>
</feature>
<accession>A0A0N5B0I2</accession>
<evidence type="ECO:0000256" key="1">
    <source>
        <dbReference type="SAM" id="SignalP"/>
    </source>
</evidence>
<feature type="chain" id="PRO_5005893834" evidence="1">
    <location>
        <begin position="24"/>
        <end position="88"/>
    </location>
</feature>
<reference evidence="3" key="1">
    <citation type="submission" date="2017-02" db="UniProtKB">
        <authorList>
            <consortium name="WormBaseParasite"/>
        </authorList>
    </citation>
    <scope>IDENTIFICATION</scope>
</reference>
<dbReference type="AlphaFoldDB" id="A0A0N5B0I2"/>
<evidence type="ECO:0000313" key="2">
    <source>
        <dbReference type="Proteomes" id="UP000046393"/>
    </source>
</evidence>
<evidence type="ECO:0000313" key="3">
    <source>
        <dbReference type="WBParaSite" id="SMUV_0001078401-mRNA-1"/>
    </source>
</evidence>